<evidence type="ECO:0000313" key="6">
    <source>
        <dbReference type="Proteomes" id="UP000822688"/>
    </source>
</evidence>
<keyword evidence="6" id="KW-1185">Reference proteome</keyword>
<dbReference type="InterPro" id="IPR048289">
    <property type="entry name" value="RRM2_NsCP33-like"/>
</dbReference>
<feature type="region of interest" description="Disordered" evidence="3">
    <location>
        <begin position="312"/>
        <end position="357"/>
    </location>
</feature>
<dbReference type="SMART" id="SM00361">
    <property type="entry name" value="RRM_1"/>
    <property type="match status" value="1"/>
</dbReference>
<dbReference type="Gene3D" id="3.30.70.330">
    <property type="match status" value="1"/>
</dbReference>
<dbReference type="Pfam" id="PF00076">
    <property type="entry name" value="RRM_1"/>
    <property type="match status" value="1"/>
</dbReference>
<dbReference type="InterPro" id="IPR012677">
    <property type="entry name" value="Nucleotide-bd_a/b_plait_sf"/>
</dbReference>
<comment type="caution">
    <text evidence="5">The sequence shown here is derived from an EMBL/GenBank/DDBJ whole genome shotgun (WGS) entry which is preliminary data.</text>
</comment>
<dbReference type="InterPro" id="IPR035979">
    <property type="entry name" value="RBD_domain_sf"/>
</dbReference>
<dbReference type="InterPro" id="IPR000504">
    <property type="entry name" value="RRM_dom"/>
</dbReference>
<dbReference type="SUPFAM" id="SSF54928">
    <property type="entry name" value="RNA-binding domain, RBD"/>
    <property type="match status" value="1"/>
</dbReference>
<feature type="region of interest" description="Disordered" evidence="3">
    <location>
        <begin position="101"/>
        <end position="212"/>
    </location>
</feature>
<dbReference type="Proteomes" id="UP000822688">
    <property type="component" value="Chromosome 1"/>
</dbReference>
<feature type="compositionally biased region" description="Basic and acidic residues" evidence="3">
    <location>
        <begin position="337"/>
        <end position="351"/>
    </location>
</feature>
<dbReference type="SMART" id="SM00360">
    <property type="entry name" value="RRM"/>
    <property type="match status" value="1"/>
</dbReference>
<keyword evidence="1 2" id="KW-0694">RNA-binding</keyword>
<dbReference type="AlphaFoldDB" id="A0A8T0JCL7"/>
<evidence type="ECO:0000313" key="5">
    <source>
        <dbReference type="EMBL" id="KAG0592578.1"/>
    </source>
</evidence>
<dbReference type="GO" id="GO:0003723">
    <property type="term" value="F:RNA binding"/>
    <property type="evidence" value="ECO:0007669"/>
    <property type="project" value="UniProtKB-UniRule"/>
</dbReference>
<proteinExistence type="predicted"/>
<dbReference type="PANTHER" id="PTHR48027">
    <property type="entry name" value="HETEROGENEOUS NUCLEAR RIBONUCLEOPROTEIN 87F-RELATED"/>
    <property type="match status" value="1"/>
</dbReference>
<feature type="compositionally biased region" description="Basic and acidic residues" evidence="3">
    <location>
        <begin position="203"/>
        <end position="212"/>
    </location>
</feature>
<evidence type="ECO:0000256" key="1">
    <source>
        <dbReference type="ARBA" id="ARBA00022884"/>
    </source>
</evidence>
<feature type="compositionally biased region" description="Low complexity" evidence="3">
    <location>
        <begin position="172"/>
        <end position="181"/>
    </location>
</feature>
<dbReference type="PROSITE" id="PS50102">
    <property type="entry name" value="RRM"/>
    <property type="match status" value="1"/>
</dbReference>
<evidence type="ECO:0000256" key="2">
    <source>
        <dbReference type="PROSITE-ProRule" id="PRU00176"/>
    </source>
</evidence>
<evidence type="ECO:0000256" key="3">
    <source>
        <dbReference type="SAM" id="MobiDB-lite"/>
    </source>
</evidence>
<dbReference type="InterPro" id="IPR003954">
    <property type="entry name" value="RRM_euk-type"/>
</dbReference>
<protein>
    <recommendedName>
        <fullName evidence="4">RRM domain-containing protein</fullName>
    </recommendedName>
</protein>
<sequence>MEDVNSVYVGGLSYESSEDTVKKAFMEFGEVVSVKIVYDRESGESRGFGFVTFTNPRSATMAIRDMDGGQIEGRTIRVNEVRKNLKGLGFRDRDRDFRSRDMRERIRRRSPPSRERIHHRTRSPPPQRSRSATPVRCSPPGRGNSPAGRGSSPNGSAGRYQSPEPKERSRSGRSSVSPQSSEGNQRKDDSVHKAGSKLSSRIAADKEDEEVRQLKEELEKANENRRGLEEKVVSLKGVVEKADVTIAALKSKSLKLEESLANAQQLAVQRQFQLKRLQTGVFHFKLATERLTNCEKEMKALAALTSLEVDHDSRINPPESDQLPSTLANGYTAADAEPNHKPDRDRDRDQENFNTAI</sequence>
<accession>A0A8T0JCL7</accession>
<gene>
    <name evidence="5" type="ORF">KC19_1G263900</name>
</gene>
<dbReference type="InterPro" id="IPR052462">
    <property type="entry name" value="SLIRP/GR-RBP-like"/>
</dbReference>
<dbReference type="EMBL" id="CM026421">
    <property type="protein sequence ID" value="KAG0592578.1"/>
    <property type="molecule type" value="Genomic_DNA"/>
</dbReference>
<feature type="compositionally biased region" description="Basic residues" evidence="3">
    <location>
        <begin position="105"/>
        <end position="122"/>
    </location>
</feature>
<feature type="domain" description="RRM" evidence="4">
    <location>
        <begin position="5"/>
        <end position="83"/>
    </location>
</feature>
<name>A0A8T0JCL7_CERPU</name>
<organism evidence="5 6">
    <name type="scientific">Ceratodon purpureus</name>
    <name type="common">Fire moss</name>
    <name type="synonym">Dicranum purpureum</name>
    <dbReference type="NCBI Taxonomy" id="3225"/>
    <lineage>
        <taxon>Eukaryota</taxon>
        <taxon>Viridiplantae</taxon>
        <taxon>Streptophyta</taxon>
        <taxon>Embryophyta</taxon>
        <taxon>Bryophyta</taxon>
        <taxon>Bryophytina</taxon>
        <taxon>Bryopsida</taxon>
        <taxon>Dicranidae</taxon>
        <taxon>Pseudoditrichales</taxon>
        <taxon>Ditrichaceae</taxon>
        <taxon>Ceratodon</taxon>
    </lineage>
</organism>
<dbReference type="CDD" id="cd21608">
    <property type="entry name" value="RRM2_NsCP33_like"/>
    <property type="match status" value="1"/>
</dbReference>
<evidence type="ECO:0000259" key="4">
    <source>
        <dbReference type="PROSITE" id="PS50102"/>
    </source>
</evidence>
<reference evidence="5" key="1">
    <citation type="submission" date="2020-06" db="EMBL/GenBank/DDBJ databases">
        <title>WGS assembly of Ceratodon purpureus strain R40.</title>
        <authorList>
            <person name="Carey S.B."/>
            <person name="Jenkins J."/>
            <person name="Shu S."/>
            <person name="Lovell J.T."/>
            <person name="Sreedasyam A."/>
            <person name="Maumus F."/>
            <person name="Tiley G.P."/>
            <person name="Fernandez-Pozo N."/>
            <person name="Barry K."/>
            <person name="Chen C."/>
            <person name="Wang M."/>
            <person name="Lipzen A."/>
            <person name="Daum C."/>
            <person name="Saski C.A."/>
            <person name="Payton A.C."/>
            <person name="Mcbreen J.C."/>
            <person name="Conrad R.E."/>
            <person name="Kollar L.M."/>
            <person name="Olsson S."/>
            <person name="Huttunen S."/>
            <person name="Landis J.B."/>
            <person name="Wickett N.J."/>
            <person name="Johnson M.G."/>
            <person name="Rensing S.A."/>
            <person name="Grimwood J."/>
            <person name="Schmutz J."/>
            <person name="Mcdaniel S.F."/>
        </authorList>
    </citation>
    <scope>NUCLEOTIDE SEQUENCE</scope>
    <source>
        <strain evidence="5">R40</strain>
    </source>
</reference>